<dbReference type="VEuPathDB" id="FungiDB:BO71DRAFT_402400"/>
<feature type="region of interest" description="Disordered" evidence="1">
    <location>
        <begin position="96"/>
        <end position="149"/>
    </location>
</feature>
<reference evidence="2 3" key="1">
    <citation type="submission" date="2018-02" db="EMBL/GenBank/DDBJ databases">
        <title>The genomes of Aspergillus section Nigri reveals drivers in fungal speciation.</title>
        <authorList>
            <consortium name="DOE Joint Genome Institute"/>
            <person name="Vesth T.C."/>
            <person name="Nybo J."/>
            <person name="Theobald S."/>
            <person name="Brandl J."/>
            <person name="Frisvad J.C."/>
            <person name="Nielsen K.F."/>
            <person name="Lyhne E.K."/>
            <person name="Kogle M.E."/>
            <person name="Kuo A."/>
            <person name="Riley R."/>
            <person name="Clum A."/>
            <person name="Nolan M."/>
            <person name="Lipzen A."/>
            <person name="Salamov A."/>
            <person name="Henrissat B."/>
            <person name="Wiebenga A."/>
            <person name="De vries R.P."/>
            <person name="Grigoriev I.V."/>
            <person name="Mortensen U.H."/>
            <person name="Andersen M.R."/>
            <person name="Baker S.E."/>
        </authorList>
    </citation>
    <scope>NUCLEOTIDE SEQUENCE [LARGE SCALE GENOMIC DNA]</scope>
    <source>
        <strain evidence="2 3">CBS 707.79</strain>
    </source>
</reference>
<dbReference type="EMBL" id="KZ825992">
    <property type="protein sequence ID" value="PYH90223.1"/>
    <property type="molecule type" value="Genomic_DNA"/>
</dbReference>
<dbReference type="Proteomes" id="UP000247810">
    <property type="component" value="Unassembled WGS sequence"/>
</dbReference>
<evidence type="ECO:0000256" key="1">
    <source>
        <dbReference type="SAM" id="MobiDB-lite"/>
    </source>
</evidence>
<evidence type="ECO:0000313" key="2">
    <source>
        <dbReference type="EMBL" id="PYH90223.1"/>
    </source>
</evidence>
<sequence>MAPSSYFVHYLFARKNAGAWRFLPSDTWGNPRWVHPLVPVVELDYLLQRLLAHDDRDFPHAFLYQAMLYAGSVFLDPLELEAVGYPPRQTIAQVFRERARVSQPTPPQSSASSSKTSTSSPSTRSSAPSSASPTTPSSTRPSNPNPAPS</sequence>
<gene>
    <name evidence="2" type="ORF">BO71DRAFT_402400</name>
</gene>
<keyword evidence="3" id="KW-1185">Reference proteome</keyword>
<dbReference type="OrthoDB" id="58416at2759"/>
<organism evidence="2 3">
    <name type="scientific">Aspergillus ellipticus CBS 707.79</name>
    <dbReference type="NCBI Taxonomy" id="1448320"/>
    <lineage>
        <taxon>Eukaryota</taxon>
        <taxon>Fungi</taxon>
        <taxon>Dikarya</taxon>
        <taxon>Ascomycota</taxon>
        <taxon>Pezizomycotina</taxon>
        <taxon>Eurotiomycetes</taxon>
        <taxon>Eurotiomycetidae</taxon>
        <taxon>Eurotiales</taxon>
        <taxon>Aspergillaceae</taxon>
        <taxon>Aspergillus</taxon>
        <taxon>Aspergillus subgen. Circumdati</taxon>
    </lineage>
</organism>
<evidence type="ECO:0000313" key="3">
    <source>
        <dbReference type="Proteomes" id="UP000247810"/>
    </source>
</evidence>
<name>A0A319DGN1_9EURO</name>
<dbReference type="AlphaFoldDB" id="A0A319DGN1"/>
<protein>
    <submittedName>
        <fullName evidence="2">Uncharacterized protein</fullName>
    </submittedName>
</protein>
<dbReference type="STRING" id="1448320.A0A319DGN1"/>
<feature type="compositionally biased region" description="Low complexity" evidence="1">
    <location>
        <begin position="108"/>
        <end position="142"/>
    </location>
</feature>
<accession>A0A319DGN1</accession>
<proteinExistence type="predicted"/>